<dbReference type="SUPFAM" id="SSF109854">
    <property type="entry name" value="DinB/YfiT-like putative metalloenzymes"/>
    <property type="match status" value="1"/>
</dbReference>
<feature type="region of interest" description="Disordered" evidence="1">
    <location>
        <begin position="170"/>
        <end position="200"/>
    </location>
</feature>
<dbReference type="Proteomes" id="UP000519972">
    <property type="component" value="Unassembled WGS sequence"/>
</dbReference>
<dbReference type="AlphaFoldDB" id="A0A7Y3WD97"/>
<reference evidence="2 3" key="1">
    <citation type="submission" date="2020-02" db="EMBL/GenBank/DDBJ databases">
        <authorList>
            <person name="Sun Q."/>
        </authorList>
    </citation>
    <scope>NUCLEOTIDE SEQUENCE [LARGE SCALE GENOMIC DNA]</scope>
    <source>
        <strain evidence="2 3">CCBAU 03386</strain>
    </source>
</reference>
<name>A0A7Y3WD97_9HYPH</name>
<evidence type="ECO:0000313" key="2">
    <source>
        <dbReference type="EMBL" id="NNU35606.1"/>
    </source>
</evidence>
<dbReference type="InterPro" id="IPR034660">
    <property type="entry name" value="DinB/YfiT-like"/>
</dbReference>
<dbReference type="Gene3D" id="1.20.120.450">
    <property type="entry name" value="dinb family like domain"/>
    <property type="match status" value="1"/>
</dbReference>
<organism evidence="2 3">
    <name type="scientific">Rhizobium sophorae</name>
    <dbReference type="NCBI Taxonomy" id="1535242"/>
    <lineage>
        <taxon>Bacteria</taxon>
        <taxon>Pseudomonadati</taxon>
        <taxon>Pseudomonadota</taxon>
        <taxon>Alphaproteobacteria</taxon>
        <taxon>Hyphomicrobiales</taxon>
        <taxon>Rhizobiaceae</taxon>
        <taxon>Rhizobium/Agrobacterium group</taxon>
        <taxon>Rhizobium</taxon>
    </lineage>
</organism>
<dbReference type="EMBL" id="JABFCN010000003">
    <property type="protein sequence ID" value="NNU35606.1"/>
    <property type="molecule type" value="Genomic_DNA"/>
</dbReference>
<protein>
    <submittedName>
        <fullName evidence="2">DUF1993 domain-containing protein</fullName>
    </submittedName>
</protein>
<evidence type="ECO:0000313" key="3">
    <source>
        <dbReference type="Proteomes" id="UP000519972"/>
    </source>
</evidence>
<evidence type="ECO:0000256" key="1">
    <source>
        <dbReference type="SAM" id="MobiDB-lite"/>
    </source>
</evidence>
<sequence>MYYEVVPQCTQSLKLVEGGLDKAEAFAKTKNVDVGSLLNGSLAPDMKLLIYQVQSACDYVKAGAAWLSGQRPPRHEDNEKTAEELRARIRKTIEFAQSVAQEQYQGNEGRQVGLSWAPGKVLRGKDYLLQMTIPNVYFHIAMVYAILRNHAVDVGKMDFLGTSISSTMRVPAPRPQTTRVARHSMTPHSRESQLKPSGMGRARVSARFLGEMSHTLGQARRG</sequence>
<dbReference type="InterPro" id="IPR018531">
    <property type="entry name" value="DUF1993"/>
</dbReference>
<gene>
    <name evidence="2" type="ORF">G9X64_03650</name>
</gene>
<proteinExistence type="predicted"/>
<comment type="caution">
    <text evidence="2">The sequence shown here is derived from an EMBL/GenBank/DDBJ whole genome shotgun (WGS) entry which is preliminary data.</text>
</comment>
<accession>A0A7Y3WD97</accession>
<dbReference type="Pfam" id="PF09351">
    <property type="entry name" value="DUF1993"/>
    <property type="match status" value="1"/>
</dbReference>
<dbReference type="PANTHER" id="PTHR36922">
    <property type="entry name" value="BLL2446 PROTEIN"/>
    <property type="match status" value="1"/>
</dbReference>
<keyword evidence="3" id="KW-1185">Reference proteome</keyword>
<dbReference type="PANTHER" id="PTHR36922:SF1">
    <property type="entry name" value="DUF1993 DOMAIN-CONTAINING PROTEIN"/>
    <property type="match status" value="1"/>
</dbReference>